<feature type="region of interest" description="Disordered" evidence="1">
    <location>
        <begin position="65"/>
        <end position="131"/>
    </location>
</feature>
<evidence type="ECO:0000313" key="3">
    <source>
        <dbReference type="EMBL" id="KIK64173.1"/>
    </source>
</evidence>
<dbReference type="HOGENOM" id="CLU_1740710_0_0_1"/>
<feature type="compositionally biased region" description="Pro residues" evidence="1">
    <location>
        <begin position="83"/>
        <end position="92"/>
    </location>
</feature>
<proteinExistence type="predicted"/>
<evidence type="ECO:0000256" key="2">
    <source>
        <dbReference type="SAM" id="Phobius"/>
    </source>
</evidence>
<reference evidence="3 4" key="1">
    <citation type="submission" date="2014-04" db="EMBL/GenBank/DDBJ databases">
        <title>Evolutionary Origins and Diversification of the Mycorrhizal Mutualists.</title>
        <authorList>
            <consortium name="DOE Joint Genome Institute"/>
            <consortium name="Mycorrhizal Genomics Consortium"/>
            <person name="Kohler A."/>
            <person name="Kuo A."/>
            <person name="Nagy L.G."/>
            <person name="Floudas D."/>
            <person name="Copeland A."/>
            <person name="Barry K.W."/>
            <person name="Cichocki N."/>
            <person name="Veneault-Fourrey C."/>
            <person name="LaButti K."/>
            <person name="Lindquist E.A."/>
            <person name="Lipzen A."/>
            <person name="Lundell T."/>
            <person name="Morin E."/>
            <person name="Murat C."/>
            <person name="Riley R."/>
            <person name="Ohm R."/>
            <person name="Sun H."/>
            <person name="Tunlid A."/>
            <person name="Henrissat B."/>
            <person name="Grigoriev I.V."/>
            <person name="Hibbett D.S."/>
            <person name="Martin F."/>
        </authorList>
    </citation>
    <scope>NUCLEOTIDE SEQUENCE [LARGE SCALE GENOMIC DNA]</scope>
    <source>
        <strain evidence="3 4">FD-317 M1</strain>
    </source>
</reference>
<accession>A0A0D0D493</accession>
<gene>
    <name evidence="3" type="ORF">GYMLUDRAFT_435002</name>
</gene>
<dbReference type="AlphaFoldDB" id="A0A0D0D493"/>
<evidence type="ECO:0000313" key="4">
    <source>
        <dbReference type="Proteomes" id="UP000053593"/>
    </source>
</evidence>
<feature type="compositionally biased region" description="Polar residues" evidence="1">
    <location>
        <begin position="101"/>
        <end position="114"/>
    </location>
</feature>
<feature type="transmembrane region" description="Helical" evidence="2">
    <location>
        <begin position="35"/>
        <end position="57"/>
    </location>
</feature>
<organism evidence="3 4">
    <name type="scientific">Collybiopsis luxurians FD-317 M1</name>
    <dbReference type="NCBI Taxonomy" id="944289"/>
    <lineage>
        <taxon>Eukaryota</taxon>
        <taxon>Fungi</taxon>
        <taxon>Dikarya</taxon>
        <taxon>Basidiomycota</taxon>
        <taxon>Agaricomycotina</taxon>
        <taxon>Agaricomycetes</taxon>
        <taxon>Agaricomycetidae</taxon>
        <taxon>Agaricales</taxon>
        <taxon>Marasmiineae</taxon>
        <taxon>Omphalotaceae</taxon>
        <taxon>Collybiopsis</taxon>
        <taxon>Collybiopsis luxurians</taxon>
    </lineage>
</organism>
<dbReference type="EMBL" id="KN834762">
    <property type="protein sequence ID" value="KIK64173.1"/>
    <property type="molecule type" value="Genomic_DNA"/>
</dbReference>
<keyword evidence="2" id="KW-1133">Transmembrane helix</keyword>
<sequence length="150" mass="16348">MPATVVLIIEQGVQTSARTMRLSKRSGASLPGGEIFGLVVVGIAGLITVLGALWYLVGRDARKKAQASRINPLRPSPYTLRPAWPPESPPSPGNTAPALPSESQRQQDPENITPYTLRPAWPTTSTVVPYNLKPEWNDEEGKQVSVLRRL</sequence>
<dbReference type="Proteomes" id="UP000053593">
    <property type="component" value="Unassembled WGS sequence"/>
</dbReference>
<evidence type="ECO:0000256" key="1">
    <source>
        <dbReference type="SAM" id="MobiDB-lite"/>
    </source>
</evidence>
<name>A0A0D0D493_9AGAR</name>
<protein>
    <submittedName>
        <fullName evidence="3">Uncharacterized protein</fullName>
    </submittedName>
</protein>
<keyword evidence="2" id="KW-0812">Transmembrane</keyword>
<keyword evidence="2" id="KW-0472">Membrane</keyword>
<keyword evidence="4" id="KW-1185">Reference proteome</keyword>